<sequence>MWLSRFRFYMAIFALLAFTSQSFAVAKLPCHKMSHEPDVPVMTGAMDHGSHTKANNIQINNALTADAADCCSQDHCSQLDCISASVAVVSTLSPFSVQFSQTLNTAYSVSFLSQAASSLFRPPISR</sequence>
<reference evidence="2 3" key="1">
    <citation type="journal article" date="2007" name="Proc. Natl. Acad. Sci. U.S.A.">
        <title>Characterization of a marine gammaproteobacterium capable of aerobic anoxygenic photosynthesis.</title>
        <authorList>
            <person name="Fuchs B.M."/>
            <person name="Spring S."/>
            <person name="Teeling H."/>
            <person name="Quast C."/>
            <person name="Wulf J."/>
            <person name="Schattenhofer M."/>
            <person name="Yan S."/>
            <person name="Ferriera S."/>
            <person name="Johnson J."/>
            <person name="Glockner F.O."/>
            <person name="Amann R."/>
        </authorList>
    </citation>
    <scope>NUCLEOTIDE SEQUENCE [LARGE SCALE GENOMIC DNA]</scope>
    <source>
        <strain evidence="2">KT71</strain>
    </source>
</reference>
<protein>
    <submittedName>
        <fullName evidence="2">Uncharacterized protein</fullName>
    </submittedName>
</protein>
<dbReference type="EMBL" id="AAOA02000001">
    <property type="protein sequence ID" value="ESZ89404.1"/>
    <property type="molecule type" value="Genomic_DNA"/>
</dbReference>
<feature type="signal peptide" evidence="1">
    <location>
        <begin position="1"/>
        <end position="24"/>
    </location>
</feature>
<evidence type="ECO:0000313" key="2">
    <source>
        <dbReference type="EMBL" id="ESZ89404.1"/>
    </source>
</evidence>
<evidence type="ECO:0000256" key="1">
    <source>
        <dbReference type="SAM" id="SignalP"/>
    </source>
</evidence>
<dbReference type="STRING" id="314285.KT71_001552"/>
<evidence type="ECO:0000313" key="3">
    <source>
        <dbReference type="Proteomes" id="UP000019205"/>
    </source>
</evidence>
<organism evidence="2 3">
    <name type="scientific">Congregibacter litoralis KT71</name>
    <dbReference type="NCBI Taxonomy" id="314285"/>
    <lineage>
        <taxon>Bacteria</taxon>
        <taxon>Pseudomonadati</taxon>
        <taxon>Pseudomonadota</taxon>
        <taxon>Gammaproteobacteria</taxon>
        <taxon>Cellvibrionales</taxon>
        <taxon>Halieaceae</taxon>
        <taxon>Congregibacter</taxon>
    </lineage>
</organism>
<dbReference type="HOGENOM" id="CLU_1977758_0_0_6"/>
<dbReference type="Proteomes" id="UP000019205">
    <property type="component" value="Chromosome"/>
</dbReference>
<comment type="caution">
    <text evidence="2">The sequence shown here is derived from an EMBL/GenBank/DDBJ whole genome shotgun (WGS) entry which is preliminary data.</text>
</comment>
<keyword evidence="1" id="KW-0732">Signal</keyword>
<dbReference type="AlphaFoldDB" id="V7HV05"/>
<keyword evidence="3" id="KW-1185">Reference proteome</keyword>
<feature type="chain" id="PRO_5004762254" evidence="1">
    <location>
        <begin position="25"/>
        <end position="126"/>
    </location>
</feature>
<proteinExistence type="predicted"/>
<accession>V7HV05</accession>
<name>V7HV05_9GAMM</name>
<gene>
    <name evidence="2" type="ORF">KT71_001552</name>
</gene>
<reference evidence="2 3" key="2">
    <citation type="journal article" date="2009" name="PLoS ONE">
        <title>The photosynthetic apparatus and its regulation in the aerobic gammaproteobacterium Congregibacter litoralis gen. nov., sp. nov.</title>
        <authorList>
            <person name="Spring S."/>
            <person name="Lunsdorf H."/>
            <person name="Fuchs B.M."/>
            <person name="Tindall B.J."/>
        </authorList>
    </citation>
    <scope>NUCLEOTIDE SEQUENCE [LARGE SCALE GENOMIC DNA]</scope>
    <source>
        <strain evidence="2">KT71</strain>
    </source>
</reference>